<evidence type="ECO:0000313" key="2">
    <source>
        <dbReference type="EMBL" id="GAA3224052.1"/>
    </source>
</evidence>
<dbReference type="Proteomes" id="UP001501237">
    <property type="component" value="Unassembled WGS sequence"/>
</dbReference>
<organism evidence="2 3">
    <name type="scientific">Actinocorallia longicatena</name>
    <dbReference type="NCBI Taxonomy" id="111803"/>
    <lineage>
        <taxon>Bacteria</taxon>
        <taxon>Bacillati</taxon>
        <taxon>Actinomycetota</taxon>
        <taxon>Actinomycetes</taxon>
        <taxon>Streptosporangiales</taxon>
        <taxon>Thermomonosporaceae</taxon>
        <taxon>Actinocorallia</taxon>
    </lineage>
</organism>
<reference evidence="3" key="1">
    <citation type="journal article" date="2019" name="Int. J. Syst. Evol. Microbiol.">
        <title>The Global Catalogue of Microorganisms (GCM) 10K type strain sequencing project: providing services to taxonomists for standard genome sequencing and annotation.</title>
        <authorList>
            <consortium name="The Broad Institute Genomics Platform"/>
            <consortium name="The Broad Institute Genome Sequencing Center for Infectious Disease"/>
            <person name="Wu L."/>
            <person name="Ma J."/>
        </authorList>
    </citation>
    <scope>NUCLEOTIDE SEQUENCE [LARGE SCALE GENOMIC DNA]</scope>
    <source>
        <strain evidence="3">JCM 9377</strain>
    </source>
</reference>
<keyword evidence="1" id="KW-0472">Membrane</keyword>
<evidence type="ECO:0000256" key="1">
    <source>
        <dbReference type="SAM" id="Phobius"/>
    </source>
</evidence>
<dbReference type="EMBL" id="BAAAUV010000014">
    <property type="protein sequence ID" value="GAA3224052.1"/>
    <property type="molecule type" value="Genomic_DNA"/>
</dbReference>
<gene>
    <name evidence="2" type="ORF">GCM10010468_50840</name>
</gene>
<sequence>MGNDPLCREVRLDATAATERLIRLTRYVIHLLDTSGVPPPPGQGPPRRLRHLDRELSWREQHVLGNLIIGRYNRALAASFRVTEVKFSGYLEETLESFFEAERSSRSRRGAALTVLVACGASGVFLFVWTRAPQSPPLTLVALPDAAPPRAVAPRANLPLTMFGVPEQAPGSRQSAYWSRFDGRPLPSGIATATSFWDPLVTQNGRMTGKTVASPYWPLGTRVRITYRRRTVVGIVRDFGPAPWAVAQHPIPAIIDTAEPMMARLTGHRVDAVPVRFQVLSWGTGRSWLTSGPGYRLAMGSRRR</sequence>
<evidence type="ECO:0008006" key="4">
    <source>
        <dbReference type="Google" id="ProtNLM"/>
    </source>
</evidence>
<keyword evidence="3" id="KW-1185">Reference proteome</keyword>
<comment type="caution">
    <text evidence="2">The sequence shown here is derived from an EMBL/GenBank/DDBJ whole genome shotgun (WGS) entry which is preliminary data.</text>
</comment>
<protein>
    <recommendedName>
        <fullName evidence="4">RlpA-like protein double-psi beta-barrel domain-containing protein</fullName>
    </recommendedName>
</protein>
<name>A0ABP6QIA6_9ACTN</name>
<proteinExistence type="predicted"/>
<keyword evidence="1" id="KW-0812">Transmembrane</keyword>
<keyword evidence="1" id="KW-1133">Transmembrane helix</keyword>
<feature type="transmembrane region" description="Helical" evidence="1">
    <location>
        <begin position="110"/>
        <end position="129"/>
    </location>
</feature>
<evidence type="ECO:0000313" key="3">
    <source>
        <dbReference type="Proteomes" id="UP001501237"/>
    </source>
</evidence>
<accession>A0ABP6QIA6</accession>